<feature type="region of interest" description="Disordered" evidence="8">
    <location>
        <begin position="89"/>
        <end position="110"/>
    </location>
</feature>
<accession>A0A2H6K929</accession>
<proteinExistence type="inferred from homology"/>
<evidence type="ECO:0000313" key="10">
    <source>
        <dbReference type="Proteomes" id="UP000236319"/>
    </source>
</evidence>
<evidence type="ECO:0000256" key="1">
    <source>
        <dbReference type="ARBA" id="ARBA00004180"/>
    </source>
</evidence>
<comment type="similarity">
    <text evidence="2 6">Belongs to the clathrin light chain family.</text>
</comment>
<keyword evidence="5 6" id="KW-0968">Cytoplasmic vesicle</keyword>
<gene>
    <name evidence="9" type="ORF">BOVATA_009810</name>
</gene>
<dbReference type="GO" id="GO:0016192">
    <property type="term" value="P:vesicle-mediated transport"/>
    <property type="evidence" value="ECO:0007669"/>
    <property type="project" value="InterPro"/>
</dbReference>
<comment type="caution">
    <text evidence="9">The sequence shown here is derived from an EMBL/GenBank/DDBJ whole genome shotgun (WGS) entry which is preliminary data.</text>
</comment>
<dbReference type="RefSeq" id="XP_028865731.1">
    <property type="nucleotide sequence ID" value="XM_029009898.1"/>
</dbReference>
<feature type="coiled-coil region" evidence="7">
    <location>
        <begin position="48"/>
        <end position="75"/>
    </location>
</feature>
<evidence type="ECO:0000313" key="9">
    <source>
        <dbReference type="EMBL" id="GBE59488.1"/>
    </source>
</evidence>
<evidence type="ECO:0000256" key="6">
    <source>
        <dbReference type="RuleBase" id="RU363137"/>
    </source>
</evidence>
<dbReference type="GeneID" id="39873258"/>
<keyword evidence="10" id="KW-1185">Reference proteome</keyword>
<reference evidence="9 10" key="1">
    <citation type="journal article" date="2017" name="BMC Genomics">
        <title>Whole-genome assembly of Babesia ovata and comparative genomics between closely related pathogens.</title>
        <authorList>
            <person name="Yamagishi J."/>
            <person name="Asada M."/>
            <person name="Hakimi H."/>
            <person name="Tanaka T.Q."/>
            <person name="Sugimoto C."/>
            <person name="Kawazu S."/>
        </authorList>
    </citation>
    <scope>NUCLEOTIDE SEQUENCE [LARGE SCALE GENOMIC DNA]</scope>
    <source>
        <strain evidence="9 10">Miyake</strain>
    </source>
</reference>
<dbReference type="AlphaFoldDB" id="A0A2H6K929"/>
<dbReference type="GO" id="GO:0030130">
    <property type="term" value="C:clathrin coat of trans-Golgi network vesicle"/>
    <property type="evidence" value="ECO:0007669"/>
    <property type="project" value="InterPro"/>
</dbReference>
<evidence type="ECO:0000256" key="8">
    <source>
        <dbReference type="SAM" id="MobiDB-lite"/>
    </source>
</evidence>
<dbReference type="EMBL" id="BDSA01000001">
    <property type="protein sequence ID" value="GBE59488.1"/>
    <property type="molecule type" value="Genomic_DNA"/>
</dbReference>
<evidence type="ECO:0000256" key="3">
    <source>
        <dbReference type="ARBA" id="ARBA00023136"/>
    </source>
</evidence>
<feature type="region of interest" description="Disordered" evidence="8">
    <location>
        <begin position="1"/>
        <end position="43"/>
    </location>
</feature>
<dbReference type="GO" id="GO:0030132">
    <property type="term" value="C:clathrin coat of coated pit"/>
    <property type="evidence" value="ECO:0007669"/>
    <property type="project" value="InterPro"/>
</dbReference>
<dbReference type="GO" id="GO:0005198">
    <property type="term" value="F:structural molecule activity"/>
    <property type="evidence" value="ECO:0007669"/>
    <property type="project" value="InterPro"/>
</dbReference>
<dbReference type="OrthoDB" id="365731at2759"/>
<keyword evidence="4 6" id="KW-0168">Coated pit</keyword>
<evidence type="ECO:0000256" key="5">
    <source>
        <dbReference type="ARBA" id="ARBA00023329"/>
    </source>
</evidence>
<feature type="compositionally biased region" description="Basic and acidic residues" evidence="8">
    <location>
        <begin position="1"/>
        <end position="10"/>
    </location>
</feature>
<evidence type="ECO:0000256" key="4">
    <source>
        <dbReference type="ARBA" id="ARBA00023176"/>
    </source>
</evidence>
<organism evidence="9 10">
    <name type="scientific">Babesia ovata</name>
    <dbReference type="NCBI Taxonomy" id="189622"/>
    <lineage>
        <taxon>Eukaryota</taxon>
        <taxon>Sar</taxon>
        <taxon>Alveolata</taxon>
        <taxon>Apicomplexa</taxon>
        <taxon>Aconoidasida</taxon>
        <taxon>Piroplasmida</taxon>
        <taxon>Babesiidae</taxon>
        <taxon>Babesia</taxon>
    </lineage>
</organism>
<feature type="compositionally biased region" description="Polar residues" evidence="8">
    <location>
        <begin position="22"/>
        <end position="43"/>
    </location>
</feature>
<evidence type="ECO:0000256" key="2">
    <source>
        <dbReference type="ARBA" id="ARBA00005263"/>
    </source>
</evidence>
<keyword evidence="7" id="KW-0175">Coiled coil</keyword>
<dbReference type="InterPro" id="IPR000996">
    <property type="entry name" value="Clathrin_L-chain"/>
</dbReference>
<dbReference type="Pfam" id="PF01086">
    <property type="entry name" value="Clathrin_lg_ch"/>
    <property type="match status" value="1"/>
</dbReference>
<protein>
    <recommendedName>
        <fullName evidence="6">Clathrin light chain</fullName>
    </recommendedName>
</protein>
<name>A0A2H6K929_9APIC</name>
<comment type="subcellular location">
    <subcellularLocation>
        <location evidence="1 6">Cytoplasmic vesicle membrane</location>
        <topology evidence="1 6">Peripheral membrane protein</topology>
        <orientation evidence="1 6">Cytoplasmic side</orientation>
    </subcellularLocation>
    <subcellularLocation>
        <location evidence="6">Membrane</location>
        <location evidence="6">Coated pit</location>
        <topology evidence="6">Peripheral membrane protein</topology>
        <orientation evidence="6">Cytoplasmic side</orientation>
    </subcellularLocation>
    <text evidence="6">Cytoplasmic face of coated pits and vesicles.</text>
</comment>
<comment type="function">
    <text evidence="6">Clathrin is the major protein of the polyhedral coat of coated pits and vesicles.</text>
</comment>
<keyword evidence="3 6" id="KW-0472">Membrane</keyword>
<dbReference type="GO" id="GO:0006886">
    <property type="term" value="P:intracellular protein transport"/>
    <property type="evidence" value="ECO:0007669"/>
    <property type="project" value="InterPro"/>
</dbReference>
<dbReference type="VEuPathDB" id="PiroplasmaDB:BOVATA_009810"/>
<dbReference type="Proteomes" id="UP000236319">
    <property type="component" value="Unassembled WGS sequence"/>
</dbReference>
<evidence type="ECO:0000256" key="7">
    <source>
        <dbReference type="SAM" id="Coils"/>
    </source>
</evidence>
<sequence>MDQQEFRSGSKDIWGLNEGKLDTSSPMYESHTGSSSPISGNTQHNSIMQKWRVDIQAAIEAKKQKEAEVMEAATKKAQHDLEEWRRLRNEKIKSTAQNTNETSEGDIYRSVNGPFDWKKAAEILNKVGYTVNDQSSGSSQKMADLIFLKAKQ</sequence>